<evidence type="ECO:0000256" key="8">
    <source>
        <dbReference type="ARBA" id="ARBA00022741"/>
    </source>
</evidence>
<dbReference type="OrthoDB" id="69842at2759"/>
<dbReference type="PROSITE" id="PS50011">
    <property type="entry name" value="PROTEIN_KINASE_DOM"/>
    <property type="match status" value="1"/>
</dbReference>
<evidence type="ECO:0000256" key="6">
    <source>
        <dbReference type="ARBA" id="ARBA00022692"/>
    </source>
</evidence>
<accession>A0A183EWZ7</accession>
<dbReference type="Proteomes" id="UP000271098">
    <property type="component" value="Unassembled WGS sequence"/>
</dbReference>
<keyword evidence="9" id="KW-0418">Kinase</keyword>
<keyword evidence="8" id="KW-0547">Nucleotide-binding</keyword>
<gene>
    <name evidence="16" type="ORF">GPUH_LOCUS25487</name>
</gene>
<evidence type="ECO:0000313" key="17">
    <source>
        <dbReference type="Proteomes" id="UP000271098"/>
    </source>
</evidence>
<keyword evidence="5" id="KW-0808">Transferase</keyword>
<dbReference type="InterPro" id="IPR011009">
    <property type="entry name" value="Kinase-like_dom_sf"/>
</dbReference>
<evidence type="ECO:0000256" key="9">
    <source>
        <dbReference type="ARBA" id="ARBA00022777"/>
    </source>
</evidence>
<dbReference type="InterPro" id="IPR000333">
    <property type="entry name" value="TGFB_receptor"/>
</dbReference>
<evidence type="ECO:0000313" key="18">
    <source>
        <dbReference type="WBParaSite" id="GPUH_0002551801-mRNA-1"/>
    </source>
</evidence>
<proteinExistence type="inferred from homology"/>
<dbReference type="EC" id="2.7.11.30" evidence="3"/>
<keyword evidence="17" id="KW-1185">Reference proteome</keyword>
<sequence>MLLITDFHEHGSLFEYLQRGETLSVNEALQLALSAVCGLEHLHGALRGTGSPQKPAIAHRDVKSKNIIVKRRGVCCIADFGLALTEDMVRTKSDINVQVGTKRYMAPEVLTKTLNAKNFHHFKLADIYSFSLVIWEILRRIQEDYTISRISESDSGIGSSGSSSSAKRLPEVAMNRNGSKYSSNASNKEEGGRGASDDSV</sequence>
<evidence type="ECO:0000256" key="7">
    <source>
        <dbReference type="ARBA" id="ARBA00022729"/>
    </source>
</evidence>
<dbReference type="SMART" id="SM00220">
    <property type="entry name" value="S_TKc"/>
    <property type="match status" value="1"/>
</dbReference>
<dbReference type="GO" id="GO:0043235">
    <property type="term" value="C:receptor complex"/>
    <property type="evidence" value="ECO:0007669"/>
    <property type="project" value="TreeGrafter"/>
</dbReference>
<evidence type="ECO:0000256" key="4">
    <source>
        <dbReference type="ARBA" id="ARBA00022527"/>
    </source>
</evidence>
<evidence type="ECO:0000256" key="10">
    <source>
        <dbReference type="ARBA" id="ARBA00022840"/>
    </source>
</evidence>
<evidence type="ECO:0000256" key="11">
    <source>
        <dbReference type="ARBA" id="ARBA00022989"/>
    </source>
</evidence>
<keyword evidence="6" id="KW-0812">Transmembrane</keyword>
<dbReference type="InterPro" id="IPR000719">
    <property type="entry name" value="Prot_kinase_dom"/>
</dbReference>
<feature type="compositionally biased region" description="Basic and acidic residues" evidence="14">
    <location>
        <begin position="187"/>
        <end position="200"/>
    </location>
</feature>
<protein>
    <recommendedName>
        <fullName evidence="3">receptor protein serine/threonine kinase</fullName>
        <ecNumber evidence="3">2.7.11.30</ecNumber>
    </recommendedName>
</protein>
<dbReference type="WBParaSite" id="GPUH_0002551801-mRNA-1">
    <property type="protein sequence ID" value="GPUH_0002551801-mRNA-1"/>
    <property type="gene ID" value="GPUH_0002551801"/>
</dbReference>
<evidence type="ECO:0000256" key="12">
    <source>
        <dbReference type="ARBA" id="ARBA00023136"/>
    </source>
</evidence>
<keyword evidence="13" id="KW-0675">Receptor</keyword>
<dbReference type="Pfam" id="PF00069">
    <property type="entry name" value="Pkinase"/>
    <property type="match status" value="1"/>
</dbReference>
<evidence type="ECO:0000256" key="2">
    <source>
        <dbReference type="ARBA" id="ARBA00009605"/>
    </source>
</evidence>
<comment type="subcellular location">
    <subcellularLocation>
        <location evidence="1">Membrane</location>
        <topology evidence="1">Single-pass type I membrane protein</topology>
    </subcellularLocation>
</comment>
<dbReference type="PROSITE" id="PS00108">
    <property type="entry name" value="PROTEIN_KINASE_ST"/>
    <property type="match status" value="1"/>
</dbReference>
<name>A0A183EWZ7_9BILA</name>
<feature type="region of interest" description="Disordered" evidence="14">
    <location>
        <begin position="151"/>
        <end position="200"/>
    </location>
</feature>
<reference evidence="18" key="1">
    <citation type="submission" date="2016-06" db="UniProtKB">
        <authorList>
            <consortium name="WormBaseParasite"/>
        </authorList>
    </citation>
    <scope>IDENTIFICATION</scope>
</reference>
<evidence type="ECO:0000256" key="14">
    <source>
        <dbReference type="SAM" id="MobiDB-lite"/>
    </source>
</evidence>
<organism evidence="18">
    <name type="scientific">Gongylonema pulchrum</name>
    <dbReference type="NCBI Taxonomy" id="637853"/>
    <lineage>
        <taxon>Eukaryota</taxon>
        <taxon>Metazoa</taxon>
        <taxon>Ecdysozoa</taxon>
        <taxon>Nematoda</taxon>
        <taxon>Chromadorea</taxon>
        <taxon>Rhabditida</taxon>
        <taxon>Spirurina</taxon>
        <taxon>Spiruromorpha</taxon>
        <taxon>Spiruroidea</taxon>
        <taxon>Gongylonematidae</taxon>
        <taxon>Gongylonema</taxon>
    </lineage>
</organism>
<dbReference type="InterPro" id="IPR008271">
    <property type="entry name" value="Ser/Thr_kinase_AS"/>
</dbReference>
<dbReference type="PANTHER" id="PTHR23255:SF71">
    <property type="entry name" value="RECEPTOR PROTEIN SERINE_THREONINE KINASE"/>
    <property type="match status" value="1"/>
</dbReference>
<dbReference type="SUPFAM" id="SSF56112">
    <property type="entry name" value="Protein kinase-like (PK-like)"/>
    <property type="match status" value="1"/>
</dbReference>
<dbReference type="EMBL" id="UYRT01105422">
    <property type="protein sequence ID" value="VDN44268.1"/>
    <property type="molecule type" value="Genomic_DNA"/>
</dbReference>
<evidence type="ECO:0000256" key="5">
    <source>
        <dbReference type="ARBA" id="ARBA00022679"/>
    </source>
</evidence>
<feature type="domain" description="Protein kinase" evidence="15">
    <location>
        <begin position="1"/>
        <end position="200"/>
    </location>
</feature>
<dbReference type="GO" id="GO:0071363">
    <property type="term" value="P:cellular response to growth factor stimulus"/>
    <property type="evidence" value="ECO:0007669"/>
    <property type="project" value="TreeGrafter"/>
</dbReference>
<feature type="compositionally biased region" description="Low complexity" evidence="14">
    <location>
        <begin position="151"/>
        <end position="165"/>
    </location>
</feature>
<evidence type="ECO:0000259" key="15">
    <source>
        <dbReference type="PROSITE" id="PS50011"/>
    </source>
</evidence>
<dbReference type="AlphaFoldDB" id="A0A183EWZ7"/>
<reference evidence="16 17" key="2">
    <citation type="submission" date="2018-11" db="EMBL/GenBank/DDBJ databases">
        <authorList>
            <consortium name="Pathogen Informatics"/>
        </authorList>
    </citation>
    <scope>NUCLEOTIDE SEQUENCE [LARGE SCALE GENOMIC DNA]</scope>
</reference>
<dbReference type="PANTHER" id="PTHR23255">
    <property type="entry name" value="TRANSFORMING GROWTH FACTOR-BETA RECEPTOR TYPE I AND II"/>
    <property type="match status" value="1"/>
</dbReference>
<dbReference type="GO" id="GO:0005524">
    <property type="term" value="F:ATP binding"/>
    <property type="evidence" value="ECO:0007669"/>
    <property type="project" value="UniProtKB-KW"/>
</dbReference>
<evidence type="ECO:0000256" key="13">
    <source>
        <dbReference type="ARBA" id="ARBA00023170"/>
    </source>
</evidence>
<feature type="compositionally biased region" description="Polar residues" evidence="14">
    <location>
        <begin position="176"/>
        <end position="186"/>
    </location>
</feature>
<comment type="similarity">
    <text evidence="2">Belongs to the protein kinase superfamily. TKL Ser/Thr protein kinase family. TGFB receptor subfamily.</text>
</comment>
<evidence type="ECO:0000256" key="3">
    <source>
        <dbReference type="ARBA" id="ARBA00012401"/>
    </source>
</evidence>
<dbReference type="Gene3D" id="1.10.510.10">
    <property type="entry name" value="Transferase(Phosphotransferase) domain 1"/>
    <property type="match status" value="1"/>
</dbReference>
<keyword evidence="12" id="KW-0472">Membrane</keyword>
<keyword evidence="10" id="KW-0067">ATP-binding</keyword>
<dbReference type="GO" id="GO:0004675">
    <property type="term" value="F:transmembrane receptor protein serine/threonine kinase activity"/>
    <property type="evidence" value="ECO:0007669"/>
    <property type="project" value="UniProtKB-EC"/>
</dbReference>
<keyword evidence="11" id="KW-1133">Transmembrane helix</keyword>
<keyword evidence="7" id="KW-0732">Signal</keyword>
<dbReference type="GO" id="GO:0005886">
    <property type="term" value="C:plasma membrane"/>
    <property type="evidence" value="ECO:0007669"/>
    <property type="project" value="TreeGrafter"/>
</dbReference>
<keyword evidence="4" id="KW-0723">Serine/threonine-protein kinase</keyword>
<evidence type="ECO:0000256" key="1">
    <source>
        <dbReference type="ARBA" id="ARBA00004479"/>
    </source>
</evidence>
<evidence type="ECO:0000313" key="16">
    <source>
        <dbReference type="EMBL" id="VDN44268.1"/>
    </source>
</evidence>